<dbReference type="OrthoDB" id="5337308at2759"/>
<dbReference type="AlphaFoldDB" id="A0A8T8XAJ7"/>
<evidence type="ECO:0000313" key="1">
    <source>
        <dbReference type="EMBL" id="RAH85216.1"/>
    </source>
</evidence>
<reference evidence="1 2" key="1">
    <citation type="submission" date="2018-02" db="EMBL/GenBank/DDBJ databases">
        <title>The genomes of Aspergillus section Nigri reveals drivers in fungal speciation.</title>
        <authorList>
            <consortium name="DOE Joint Genome Institute"/>
            <person name="Vesth T.C."/>
            <person name="Nybo J."/>
            <person name="Theobald S."/>
            <person name="Brandl J."/>
            <person name="Frisvad J.C."/>
            <person name="Nielsen K.F."/>
            <person name="Lyhne E.K."/>
            <person name="Kogle M.E."/>
            <person name="Kuo A."/>
            <person name="Riley R."/>
            <person name="Clum A."/>
            <person name="Nolan M."/>
            <person name="Lipzen A."/>
            <person name="Salamov A."/>
            <person name="Henrissat B."/>
            <person name="Wiebenga A."/>
            <person name="De vries R.P."/>
            <person name="Grigoriev I.V."/>
            <person name="Mortensen U.H."/>
            <person name="Andersen M.R."/>
            <person name="Baker S.E."/>
        </authorList>
    </citation>
    <scope>NUCLEOTIDE SEQUENCE [LARGE SCALE GENOMIC DNA]</scope>
    <source>
        <strain evidence="1 2">CBS 114.51</strain>
    </source>
</reference>
<dbReference type="RefSeq" id="XP_025531110.1">
    <property type="nucleotide sequence ID" value="XM_025674235.1"/>
</dbReference>
<dbReference type="EMBL" id="KZ824775">
    <property type="protein sequence ID" value="RAH85216.1"/>
    <property type="molecule type" value="Genomic_DNA"/>
</dbReference>
<protein>
    <submittedName>
        <fullName evidence="1">Uncharacterized protein</fullName>
    </submittedName>
</protein>
<gene>
    <name evidence="1" type="ORF">BO86DRAFT_407052</name>
</gene>
<evidence type="ECO:0000313" key="2">
    <source>
        <dbReference type="Proteomes" id="UP000249497"/>
    </source>
</evidence>
<keyword evidence="2" id="KW-1185">Reference proteome</keyword>
<organism evidence="1 2">
    <name type="scientific">Aspergillus japonicus CBS 114.51</name>
    <dbReference type="NCBI Taxonomy" id="1448312"/>
    <lineage>
        <taxon>Eukaryota</taxon>
        <taxon>Fungi</taxon>
        <taxon>Dikarya</taxon>
        <taxon>Ascomycota</taxon>
        <taxon>Pezizomycotina</taxon>
        <taxon>Eurotiomycetes</taxon>
        <taxon>Eurotiomycetidae</taxon>
        <taxon>Eurotiales</taxon>
        <taxon>Aspergillaceae</taxon>
        <taxon>Aspergillus</taxon>
        <taxon>Aspergillus subgen. Circumdati</taxon>
    </lineage>
</organism>
<dbReference type="GeneID" id="37177927"/>
<sequence length="381" mass="42232">MAKPCSNPHTPTHSFTTIIHSILFFVMSSYLSHYEAQLKALLSLYGLSLPNIYSYLQHHHHHHHHHPTPRPIRPILALEHEIDSEETTWNTAAAKGRAFVHMFSLPTTAELQAYLDTISPHQHIPATSPWTDPRALEHWNWAPEYAQCMYDEEAFARLFARDLHARIEDNVFVCMSNTEPTVVGERMYPATGAWYGNHYNTASGIIIADNLMSPMALSSGATGEPQDAAGVVFSPRPPPPWPIPLKQWSDVTFLMWTRLAEQAGVRVDSIRYIFHAGVSNPVSKRVIRRALARAGTPLEGWDGVVTFPVEDGSSSSGSSTSAEGLAILGTPNGSATGWFLAQHQEQLGRRKVVSVSVFGEMGTRASAECLSVYFTLDAPQR</sequence>
<dbReference type="Proteomes" id="UP000249497">
    <property type="component" value="Unassembled WGS sequence"/>
</dbReference>
<accession>A0A8T8XAJ7</accession>
<name>A0A8T8XAJ7_ASPJA</name>
<proteinExistence type="predicted"/>